<keyword evidence="3" id="KW-1185">Reference proteome</keyword>
<dbReference type="EMBL" id="JAKKPZ010000001">
    <property type="protein sequence ID" value="KAI1727881.1"/>
    <property type="molecule type" value="Genomic_DNA"/>
</dbReference>
<feature type="region of interest" description="Disordered" evidence="1">
    <location>
        <begin position="55"/>
        <end position="78"/>
    </location>
</feature>
<comment type="caution">
    <text evidence="2">The sequence shown here is derived from an EMBL/GenBank/DDBJ whole genome shotgun (WGS) entry which is preliminary data.</text>
</comment>
<accession>A0AAD4RCZ3</accession>
<sequence length="524" mass="59986">MNDGCDTETRQNAENFWIHQLVTMHPFGLNDKVTGMKGFASDMTMDKKENVKHYFSNPLPNAKHRKKPDNPCTAKNPKDKNLDIEVIDTTNAREMTQIYRNNKKSLANPIHDLVTKTVINKDVLLASHILATIKKSRNKNQQTVEKIPIYVKVDYLNPSLDKIGIRNMIHDSTIARILNIKDSNYKIVTVFNLVKNNFCRYSNYNNILRELDFEKLTDILSTDCQCSSSTHCNTDYGHVITGDTNIIECPKLSKQFENGTKHRQGFTITINKLRGILYKYGNDIVENFGRRTKMKKDTIPKIRNLVIDRLIEIGEQRWNKKIGPYDKIVNKEFVGRTGNHLQNYAITCIDKASNNFAFICKKFYLQTICHELGINVNSNITSIKGNETYICSIKNKEEIFNEYQQLYKEMDINADLTKLKIPLIFATPKFHKKPIKFRFIAGASAAVSKPLNITIVRILEVVKNNTVKYCDTIRERSGCNLYWSVNSSSQTNSMLQDMSTTAENDHLANDEQEVTTALGNGNAE</sequence>
<evidence type="ECO:0000256" key="1">
    <source>
        <dbReference type="SAM" id="MobiDB-lite"/>
    </source>
</evidence>
<gene>
    <name evidence="2" type="ORF">DdX_00019</name>
</gene>
<evidence type="ECO:0000313" key="2">
    <source>
        <dbReference type="EMBL" id="KAI1727881.1"/>
    </source>
</evidence>
<dbReference type="Proteomes" id="UP001201812">
    <property type="component" value="Unassembled WGS sequence"/>
</dbReference>
<proteinExistence type="predicted"/>
<name>A0AAD4RCZ3_9BILA</name>
<protein>
    <submittedName>
        <fullName evidence="2">Uncharacterized protein</fullName>
    </submittedName>
</protein>
<evidence type="ECO:0000313" key="3">
    <source>
        <dbReference type="Proteomes" id="UP001201812"/>
    </source>
</evidence>
<dbReference type="AlphaFoldDB" id="A0AAD4RCZ3"/>
<organism evidence="2 3">
    <name type="scientific">Ditylenchus destructor</name>
    <dbReference type="NCBI Taxonomy" id="166010"/>
    <lineage>
        <taxon>Eukaryota</taxon>
        <taxon>Metazoa</taxon>
        <taxon>Ecdysozoa</taxon>
        <taxon>Nematoda</taxon>
        <taxon>Chromadorea</taxon>
        <taxon>Rhabditida</taxon>
        <taxon>Tylenchina</taxon>
        <taxon>Tylenchomorpha</taxon>
        <taxon>Sphaerularioidea</taxon>
        <taxon>Anguinidae</taxon>
        <taxon>Anguininae</taxon>
        <taxon>Ditylenchus</taxon>
    </lineage>
</organism>
<reference evidence="2" key="1">
    <citation type="submission" date="2022-01" db="EMBL/GenBank/DDBJ databases">
        <title>Genome Sequence Resource for Two Populations of Ditylenchus destructor, the Migratory Endoparasitic Phytonematode.</title>
        <authorList>
            <person name="Zhang H."/>
            <person name="Lin R."/>
            <person name="Xie B."/>
        </authorList>
    </citation>
    <scope>NUCLEOTIDE SEQUENCE</scope>
    <source>
        <strain evidence="2">BazhouSP</strain>
    </source>
</reference>